<dbReference type="OrthoDB" id="9814995at2"/>
<sequence>MSENETVEPEAPLSLDDILDDELLIAPEKAKKITSSDRLERAFLEIVEFRRTEGRLPSSQTREIAERKLGARLDGFLADEAKAEAVKHLDEFGLLAPPEAPASIDDLLEGDDLEDLLDDDSGILDVSDLPVIKRPESADSIAQRVKANDFEQFEPLFKAKHAELQNGTYSLKPFTGMDLIREGVFFVLNGVMCFVAEVGDDVDLVVGGKRTQKQRLRVVFENGTESGMYKQSLMTRMYEAQGQVLARTGHDASDILDADIESGHIYVLQSMSADPLIANIKDLHKIGFSTTSVEQRVKGASTSPTYLMAPVKIVADYRVYNVKASALENLLHRVFADVRLDLTQVDRNGRDYDPSEWFVVPRDVINQAVAMIMSGEITEYVYDQTTQRLVRAQP</sequence>
<dbReference type="Pfam" id="PF13455">
    <property type="entry name" value="MUG113"/>
    <property type="match status" value="1"/>
</dbReference>
<evidence type="ECO:0000313" key="3">
    <source>
        <dbReference type="Proteomes" id="UP000196320"/>
    </source>
</evidence>
<feature type="domain" description="Bacteriophage T5 Orf172 DNA-binding" evidence="1">
    <location>
        <begin position="278"/>
        <end position="372"/>
    </location>
</feature>
<reference evidence="2 3" key="1">
    <citation type="submission" date="2017-02" db="EMBL/GenBank/DDBJ databases">
        <authorList>
            <person name="Peterson S.W."/>
        </authorList>
    </citation>
    <scope>NUCLEOTIDE SEQUENCE [LARGE SCALE GENOMIC DNA]</scope>
    <source>
        <strain evidence="2 3">B Mb 05.01</strain>
    </source>
</reference>
<dbReference type="SMART" id="SM00974">
    <property type="entry name" value="T5orf172"/>
    <property type="match status" value="1"/>
</dbReference>
<protein>
    <submittedName>
        <fullName evidence="2">YeeC-like protein</fullName>
    </submittedName>
</protein>
<accession>A0A1R4KGM3</accession>
<dbReference type="InterPro" id="IPR018306">
    <property type="entry name" value="Phage_T5_Orf172_DNA-bd"/>
</dbReference>
<keyword evidence="3" id="KW-1185">Reference proteome</keyword>
<gene>
    <name evidence="2" type="ORF">FM104_12485</name>
</gene>
<name>A0A1R4KGM3_9MICO</name>
<evidence type="ECO:0000313" key="2">
    <source>
        <dbReference type="EMBL" id="SJN43234.1"/>
    </source>
</evidence>
<dbReference type="Proteomes" id="UP000196320">
    <property type="component" value="Unassembled WGS sequence"/>
</dbReference>
<organism evidence="2 3">
    <name type="scientific">Microbacterium esteraromaticum</name>
    <dbReference type="NCBI Taxonomy" id="57043"/>
    <lineage>
        <taxon>Bacteria</taxon>
        <taxon>Bacillati</taxon>
        <taxon>Actinomycetota</taxon>
        <taxon>Actinomycetes</taxon>
        <taxon>Micrococcales</taxon>
        <taxon>Microbacteriaceae</taxon>
        <taxon>Microbacterium</taxon>
    </lineage>
</organism>
<dbReference type="EMBL" id="FUKO01000033">
    <property type="protein sequence ID" value="SJN43234.1"/>
    <property type="molecule type" value="Genomic_DNA"/>
</dbReference>
<dbReference type="AlphaFoldDB" id="A0A1R4KGM3"/>
<dbReference type="RefSeq" id="WP_087132564.1">
    <property type="nucleotide sequence ID" value="NZ_FUKO01000033.1"/>
</dbReference>
<proteinExistence type="predicted"/>
<evidence type="ECO:0000259" key="1">
    <source>
        <dbReference type="SMART" id="SM00974"/>
    </source>
</evidence>